<dbReference type="Gene3D" id="3.30.740.10">
    <property type="entry name" value="Protein Inhibitor Of Neuronal Nitric Oxide Synthase"/>
    <property type="match status" value="1"/>
</dbReference>
<gene>
    <name evidence="2" type="ORF">PGAL8A_00163700</name>
</gene>
<organism evidence="2 3">
    <name type="scientific">Plasmodium gallinaceum</name>
    <dbReference type="NCBI Taxonomy" id="5849"/>
    <lineage>
        <taxon>Eukaryota</taxon>
        <taxon>Sar</taxon>
        <taxon>Alveolata</taxon>
        <taxon>Apicomplexa</taxon>
        <taxon>Aconoidasida</taxon>
        <taxon>Haemosporida</taxon>
        <taxon>Plasmodiidae</taxon>
        <taxon>Plasmodium</taxon>
        <taxon>Plasmodium (Haemamoeba)</taxon>
    </lineage>
</organism>
<evidence type="ECO:0000313" key="2">
    <source>
        <dbReference type="EMBL" id="CRG93928.1"/>
    </source>
</evidence>
<comment type="subcellular location">
    <subcellularLocation>
        <location evidence="1">Cytoplasm</location>
        <location evidence="1">Cytoskeleton</location>
    </subcellularLocation>
</comment>
<dbReference type="CDD" id="cd21450">
    <property type="entry name" value="DLC-like_DYNLL1-like"/>
    <property type="match status" value="1"/>
</dbReference>
<keyword evidence="1" id="KW-0206">Cytoskeleton</keyword>
<dbReference type="EMBL" id="CVMV01000019">
    <property type="protein sequence ID" value="CRG93928.1"/>
    <property type="molecule type" value="Genomic_DNA"/>
</dbReference>
<dbReference type="PANTHER" id="PTHR11886">
    <property type="entry name" value="DYNEIN LIGHT CHAIN"/>
    <property type="match status" value="1"/>
</dbReference>
<dbReference type="GO" id="GO:0007017">
    <property type="term" value="P:microtubule-based process"/>
    <property type="evidence" value="ECO:0007669"/>
    <property type="project" value="InterPro"/>
</dbReference>
<keyword evidence="1" id="KW-0493">Microtubule</keyword>
<keyword evidence="3" id="KW-1185">Reference proteome</keyword>
<dbReference type="OrthoDB" id="370653at2759"/>
<dbReference type="GO" id="GO:0045505">
    <property type="term" value="F:dynein intermediate chain binding"/>
    <property type="evidence" value="ECO:0007669"/>
    <property type="project" value="TreeGrafter"/>
</dbReference>
<dbReference type="Pfam" id="PF01221">
    <property type="entry name" value="Dynein_light"/>
    <property type="match status" value="1"/>
</dbReference>
<dbReference type="InterPro" id="IPR037177">
    <property type="entry name" value="DLC_sf"/>
</dbReference>
<dbReference type="SMR" id="A0A1J1GRL2"/>
<dbReference type="GO" id="GO:0005874">
    <property type="term" value="C:microtubule"/>
    <property type="evidence" value="ECO:0007669"/>
    <property type="project" value="UniProtKB-KW"/>
</dbReference>
<evidence type="ECO:0000256" key="1">
    <source>
        <dbReference type="RuleBase" id="RU365010"/>
    </source>
</evidence>
<keyword evidence="1" id="KW-0963">Cytoplasm</keyword>
<dbReference type="AlphaFoldDB" id="A0A1J1GRL2"/>
<reference evidence="2" key="1">
    <citation type="submission" date="2015-04" db="EMBL/GenBank/DDBJ databases">
        <authorList>
            <consortium name="Pathogen Informatics"/>
        </authorList>
    </citation>
    <scope>NUCLEOTIDE SEQUENCE [LARGE SCALE GENOMIC DNA]</scope>
    <source>
        <strain evidence="2">8A</strain>
    </source>
</reference>
<comment type="caution">
    <text evidence="2">The sequence shown here is derived from an EMBL/GenBank/DDBJ whole genome shotgun (WGS) entry which is preliminary data.</text>
</comment>
<dbReference type="SUPFAM" id="SSF54648">
    <property type="entry name" value="DLC"/>
    <property type="match status" value="1"/>
</dbReference>
<protein>
    <recommendedName>
        <fullName evidence="1">Dynein light chain</fullName>
    </recommendedName>
</protein>
<evidence type="ECO:0000313" key="3">
    <source>
        <dbReference type="Proteomes" id="UP000220797"/>
    </source>
</evidence>
<comment type="similarity">
    <text evidence="1">Belongs to the dynein light chain family.</text>
</comment>
<dbReference type="PANTHER" id="PTHR11886:SF35">
    <property type="entry name" value="DYNEIN LIGHT CHAIN"/>
    <property type="match status" value="1"/>
</dbReference>
<proteinExistence type="inferred from homology"/>
<keyword evidence="1" id="KW-0243">Dynein</keyword>
<sequence length="122" mass="14260">MMELSDVKKYSSKFEIKGICMNSENCEKISKITLKAIKENKFEKDIASQIKLKCENDEILNKDNINDKNCLDDIDNLKNQNIGSWQCIVGKNFAFSINYQFNCMIYFQHKLTKLTILIYKSL</sequence>
<dbReference type="InterPro" id="IPR001372">
    <property type="entry name" value="Dynein_light_chain_typ-1/2"/>
</dbReference>
<name>A0A1J1GRL2_PLAGA</name>
<keyword evidence="1" id="KW-0505">Motor protein</keyword>
<dbReference type="OMA" id="MIYFQHK"/>
<dbReference type="RefSeq" id="XP_028526749.1">
    <property type="nucleotide sequence ID" value="XM_028675193.1"/>
</dbReference>
<dbReference type="SMART" id="SM01375">
    <property type="entry name" value="Dynein_light"/>
    <property type="match status" value="1"/>
</dbReference>
<dbReference type="GO" id="GO:0005868">
    <property type="term" value="C:cytoplasmic dynein complex"/>
    <property type="evidence" value="ECO:0007669"/>
    <property type="project" value="TreeGrafter"/>
</dbReference>
<accession>A0A1J1GRL2</accession>
<dbReference type="VEuPathDB" id="PlasmoDB:PGAL8A_00163700"/>
<dbReference type="GeneID" id="39730162"/>
<dbReference type="Proteomes" id="UP000220797">
    <property type="component" value="Unassembled WGS sequence"/>
</dbReference>